<evidence type="ECO:0000256" key="1">
    <source>
        <dbReference type="ARBA" id="ARBA00004613"/>
    </source>
</evidence>
<dbReference type="SUPFAM" id="SSF54403">
    <property type="entry name" value="Cystatin/monellin"/>
    <property type="match status" value="2"/>
</dbReference>
<dbReference type="FunCoup" id="F6Q5X0">
    <property type="interactions" value="175"/>
</dbReference>
<dbReference type="GO" id="GO:0031012">
    <property type="term" value="C:extracellular matrix"/>
    <property type="evidence" value="ECO:0000318"/>
    <property type="project" value="GO_Central"/>
</dbReference>
<evidence type="ECO:0000256" key="5">
    <source>
        <dbReference type="ARBA" id="ARBA00022729"/>
    </source>
</evidence>
<keyword evidence="5 10" id="KW-0732">Signal</keyword>
<protein>
    <recommendedName>
        <fullName evidence="2">Alpha-2-HS-glycoprotein</fullName>
    </recommendedName>
    <alternativeName>
        <fullName evidence="9">Fetuin-A</fullName>
    </alternativeName>
</protein>
<dbReference type="Ensembl" id="ENSMODT00000036371.3">
    <property type="protein sequence ID" value="ENSMODP00000034784.3"/>
    <property type="gene ID" value="ENSMODG00000015886.4"/>
</dbReference>
<dbReference type="Bgee" id="ENSMODG00000015886">
    <property type="expression patterns" value="Expressed in liver and 15 other cell types or tissues"/>
</dbReference>
<evidence type="ECO:0000256" key="4">
    <source>
        <dbReference type="ARBA" id="ARBA00022553"/>
    </source>
</evidence>
<evidence type="ECO:0000256" key="6">
    <source>
        <dbReference type="ARBA" id="ARBA00022737"/>
    </source>
</evidence>
<dbReference type="Proteomes" id="UP000002280">
    <property type="component" value="Chromosome 7"/>
</dbReference>
<evidence type="ECO:0000256" key="3">
    <source>
        <dbReference type="ARBA" id="ARBA00022525"/>
    </source>
</evidence>
<dbReference type="FunFam" id="3.10.450.10:FF:000009">
    <property type="entry name" value="Alpha-2-HS-glycoprotein 2"/>
    <property type="match status" value="1"/>
</dbReference>
<dbReference type="PROSITE" id="PS51529">
    <property type="entry name" value="CYSTATIN_FETUIN_A"/>
    <property type="match status" value="2"/>
</dbReference>
<evidence type="ECO:0000313" key="12">
    <source>
        <dbReference type="Ensembl" id="ENSMODP00000034784.3"/>
    </source>
</evidence>
<dbReference type="InterPro" id="IPR025760">
    <property type="entry name" value="Cystatin_Fetuin_A"/>
</dbReference>
<dbReference type="GO" id="GO:0006953">
    <property type="term" value="P:acute-phase response"/>
    <property type="evidence" value="ECO:0000318"/>
    <property type="project" value="GO_Central"/>
</dbReference>
<evidence type="ECO:0000256" key="7">
    <source>
        <dbReference type="ARBA" id="ARBA00023157"/>
    </source>
</evidence>
<dbReference type="GeneTree" id="ENSGT00950000182930"/>
<dbReference type="InterPro" id="IPR050735">
    <property type="entry name" value="Kininogen_Fetuin_HRG"/>
</dbReference>
<keyword evidence="6" id="KW-0677">Repeat</keyword>
<reference evidence="12 13" key="1">
    <citation type="journal article" date="2007" name="Nature">
        <title>Genome of the marsupial Monodelphis domestica reveals innovation in non-coding sequences.</title>
        <authorList>
            <person name="Mikkelsen T.S."/>
            <person name="Wakefield M.J."/>
            <person name="Aken B."/>
            <person name="Amemiya C.T."/>
            <person name="Chang J.L."/>
            <person name="Duke S."/>
            <person name="Garber M."/>
            <person name="Gentles A.J."/>
            <person name="Goodstadt L."/>
            <person name="Heger A."/>
            <person name="Jurka J."/>
            <person name="Kamal M."/>
            <person name="Mauceli E."/>
            <person name="Searle S.M."/>
            <person name="Sharpe T."/>
            <person name="Baker M.L."/>
            <person name="Batzer M.A."/>
            <person name="Benos P.V."/>
            <person name="Belov K."/>
            <person name="Clamp M."/>
            <person name="Cook A."/>
            <person name="Cuff J."/>
            <person name="Das R."/>
            <person name="Davidow L."/>
            <person name="Deakin J.E."/>
            <person name="Fazzari M.J."/>
            <person name="Glass J.L."/>
            <person name="Grabherr M."/>
            <person name="Greally J.M."/>
            <person name="Gu W."/>
            <person name="Hore T.A."/>
            <person name="Huttley G.A."/>
            <person name="Kleber M."/>
            <person name="Jirtle R.L."/>
            <person name="Koina E."/>
            <person name="Lee J.T."/>
            <person name="Mahony S."/>
            <person name="Marra M.A."/>
            <person name="Miller R.D."/>
            <person name="Nicholls R.D."/>
            <person name="Oda M."/>
            <person name="Papenfuss A.T."/>
            <person name="Parra Z.E."/>
            <person name="Pollock D.D."/>
            <person name="Ray D.A."/>
            <person name="Schein J.E."/>
            <person name="Speed T.P."/>
            <person name="Thompson K."/>
            <person name="VandeBerg J.L."/>
            <person name="Wade C.M."/>
            <person name="Walker J.A."/>
            <person name="Waters P.D."/>
            <person name="Webber C."/>
            <person name="Weidman J.R."/>
            <person name="Xie X."/>
            <person name="Zody M.C."/>
            <person name="Baldwin J."/>
            <person name="Abdouelleil A."/>
            <person name="Abdulkadir J."/>
            <person name="Abebe A."/>
            <person name="Abera B."/>
            <person name="Abreu J."/>
            <person name="Acer S.C."/>
            <person name="Aftuck L."/>
            <person name="Alexander A."/>
            <person name="An P."/>
            <person name="Anderson E."/>
            <person name="Anderson S."/>
            <person name="Arachi H."/>
            <person name="Azer M."/>
            <person name="Bachantsang P."/>
            <person name="Barry A."/>
            <person name="Bayul T."/>
            <person name="Berlin A."/>
            <person name="Bessette D."/>
            <person name="Bloom T."/>
            <person name="Bloom T."/>
            <person name="Boguslavskiy L."/>
            <person name="Bonnet C."/>
            <person name="Boukhgalter B."/>
            <person name="Bourzgui I."/>
            <person name="Brown A."/>
            <person name="Cahill P."/>
            <person name="Channer S."/>
            <person name="Cheshatsang Y."/>
            <person name="Chuda L."/>
            <person name="Citroen M."/>
            <person name="Collymore A."/>
            <person name="Cooke P."/>
            <person name="Costello M."/>
            <person name="D'Aco K."/>
            <person name="Daza R."/>
            <person name="De Haan G."/>
            <person name="DeGray S."/>
            <person name="DeMaso C."/>
            <person name="Dhargay N."/>
            <person name="Dooley K."/>
            <person name="Dooley E."/>
            <person name="Doricent M."/>
            <person name="Dorje P."/>
            <person name="Dorjee K."/>
            <person name="Dupes A."/>
            <person name="Elong R."/>
            <person name="Falk J."/>
            <person name="Farina A."/>
            <person name="Faro S."/>
            <person name="Ferguson D."/>
            <person name="Fisher S."/>
            <person name="Foley C.D."/>
            <person name="Franke A."/>
            <person name="Friedrich D."/>
            <person name="Gadbois L."/>
            <person name="Gearin G."/>
            <person name="Gearin C.R."/>
            <person name="Giannoukos G."/>
            <person name="Goode T."/>
            <person name="Graham J."/>
            <person name="Grandbois E."/>
            <person name="Grewal S."/>
            <person name="Gyaltsen K."/>
            <person name="Hafez N."/>
            <person name="Hagos B."/>
            <person name="Hall J."/>
            <person name="Henson C."/>
            <person name="Hollinger A."/>
            <person name="Honan T."/>
            <person name="Huard M.D."/>
            <person name="Hughes L."/>
            <person name="Hurhula B."/>
            <person name="Husby M.E."/>
            <person name="Kamat A."/>
            <person name="Kanga B."/>
            <person name="Kashin S."/>
            <person name="Khazanovich D."/>
            <person name="Kisner P."/>
            <person name="Lance K."/>
            <person name="Lara M."/>
            <person name="Lee W."/>
            <person name="Lennon N."/>
            <person name="Letendre F."/>
            <person name="LeVine R."/>
            <person name="Lipovsky A."/>
            <person name="Liu X."/>
            <person name="Liu J."/>
            <person name="Liu S."/>
            <person name="Lokyitsang T."/>
            <person name="Lokyitsang Y."/>
            <person name="Lubonja R."/>
            <person name="Lui A."/>
            <person name="MacDonald P."/>
            <person name="Magnisalis V."/>
            <person name="Maru K."/>
            <person name="Matthews C."/>
            <person name="McCusker W."/>
            <person name="McDonough S."/>
            <person name="Mehta T."/>
            <person name="Meldrim J."/>
            <person name="Meneus L."/>
            <person name="Mihai O."/>
            <person name="Mihalev A."/>
            <person name="Mihova T."/>
            <person name="Mittelman R."/>
            <person name="Mlenga V."/>
            <person name="Montmayeur A."/>
            <person name="Mulrain L."/>
            <person name="Navidi A."/>
            <person name="Naylor J."/>
            <person name="Negash T."/>
            <person name="Nguyen T."/>
            <person name="Nguyen N."/>
            <person name="Nicol R."/>
            <person name="Norbu C."/>
            <person name="Norbu N."/>
            <person name="Novod N."/>
            <person name="O'Neill B."/>
            <person name="Osman S."/>
            <person name="Markiewicz E."/>
            <person name="Oyono O.L."/>
            <person name="Patti C."/>
            <person name="Phunkhang P."/>
            <person name="Pierre F."/>
            <person name="Priest M."/>
            <person name="Raghuraman S."/>
            <person name="Rege F."/>
            <person name="Reyes R."/>
            <person name="Rise C."/>
            <person name="Rogov P."/>
            <person name="Ross K."/>
            <person name="Ryan E."/>
            <person name="Settipalli S."/>
            <person name="Shea T."/>
            <person name="Sherpa N."/>
            <person name="Shi L."/>
            <person name="Shih D."/>
            <person name="Sparrow T."/>
            <person name="Spaulding J."/>
            <person name="Stalker J."/>
            <person name="Stange-Thomann N."/>
            <person name="Stavropoulos S."/>
            <person name="Stone C."/>
            <person name="Strader C."/>
            <person name="Tesfaye S."/>
            <person name="Thomson T."/>
            <person name="Thoulutsang Y."/>
            <person name="Thoulutsang D."/>
            <person name="Topham K."/>
            <person name="Topping I."/>
            <person name="Tsamla T."/>
            <person name="Vassiliev H."/>
            <person name="Vo A."/>
            <person name="Wangchuk T."/>
            <person name="Wangdi T."/>
            <person name="Weiand M."/>
            <person name="Wilkinson J."/>
            <person name="Wilson A."/>
            <person name="Yadav S."/>
            <person name="Young G."/>
            <person name="Yu Q."/>
            <person name="Zembek L."/>
            <person name="Zhong D."/>
            <person name="Zimmer A."/>
            <person name="Zwirko Z."/>
            <person name="Jaffe D.B."/>
            <person name="Alvarez P."/>
            <person name="Brockman W."/>
            <person name="Butler J."/>
            <person name="Chin C."/>
            <person name="Gnerre S."/>
            <person name="MacCallum I."/>
            <person name="Graves J.A."/>
            <person name="Ponting C.P."/>
            <person name="Breen M."/>
            <person name="Samollow P.B."/>
            <person name="Lander E.S."/>
            <person name="Lindblad-Toh K."/>
        </authorList>
    </citation>
    <scope>NUCLEOTIDE SEQUENCE [LARGE SCALE GENOMIC DNA]</scope>
</reference>
<feature type="domain" description="Cystatin fetuin-A-type" evidence="11">
    <location>
        <begin position="144"/>
        <end position="247"/>
    </location>
</feature>
<sequence length="364" mass="38688">MRSLVAFLCLAQLLSHAAARSHPLLPLRDPDCDDPDVELAAMEITQHVNSQLQSGYKYRLNQIDKVRVYPRRPAGEVYVMEVDMLETTCHVMDKTPLENCTVRQLAEHAVEGDCEASVLKMDGQYKVLNVKCESNPDSAEDVRKVCPQCSLLAPLNDTRVVHAVEASLAAFISQNQSTFYKLLEVSRAQISPIQPSVYVEFVIAPTDCGPKGADDPSSCHPLTDQYGFCKGTVTKKDGGEDVAVSCTISVPLVPAPQPDEAVPTPAAAEPDVAIAAGPDVAVAAKPAIAAVARPAPVGPVVRPVRPFISHLPHHDLRHSIVGVASLESASGEHGPVVGLAAPAVPGAAAPGVPLCPGRIRHFKV</sequence>
<dbReference type="RefSeq" id="XP_001373336.1">
    <property type="nucleotide sequence ID" value="XM_001373299.4"/>
</dbReference>
<accession>F6Q5X0</accession>
<dbReference type="InParanoid" id="F6Q5X0"/>
<dbReference type="GO" id="GO:0050727">
    <property type="term" value="P:regulation of inflammatory response"/>
    <property type="evidence" value="ECO:0000318"/>
    <property type="project" value="GO_Central"/>
</dbReference>
<evidence type="ECO:0000256" key="2">
    <source>
        <dbReference type="ARBA" id="ARBA00019375"/>
    </source>
</evidence>
<dbReference type="SMART" id="SM00043">
    <property type="entry name" value="CY"/>
    <property type="match status" value="2"/>
</dbReference>
<feature type="signal peptide" evidence="10">
    <location>
        <begin position="1"/>
        <end position="19"/>
    </location>
</feature>
<dbReference type="eggNOG" id="ENOG502RYRI">
    <property type="taxonomic scope" value="Eukaryota"/>
</dbReference>
<proteinExistence type="predicted"/>
<reference evidence="12" key="3">
    <citation type="submission" date="2025-09" db="UniProtKB">
        <authorList>
            <consortium name="Ensembl"/>
        </authorList>
    </citation>
    <scope>IDENTIFICATION</scope>
</reference>
<dbReference type="KEGG" id="mdo:100021056"/>
<comment type="subcellular location">
    <subcellularLocation>
        <location evidence="1">Secreted</location>
    </subcellularLocation>
</comment>
<dbReference type="GO" id="GO:0005615">
    <property type="term" value="C:extracellular space"/>
    <property type="evidence" value="ECO:0007669"/>
    <property type="project" value="InterPro"/>
</dbReference>
<keyword evidence="4" id="KW-0597">Phosphoprotein</keyword>
<dbReference type="InterPro" id="IPR046350">
    <property type="entry name" value="Cystatin_sf"/>
</dbReference>
<dbReference type="GO" id="GO:0030502">
    <property type="term" value="P:negative regulation of bone mineralization"/>
    <property type="evidence" value="ECO:0000318"/>
    <property type="project" value="GO_Central"/>
</dbReference>
<feature type="domain" description="Cystatin fetuin-A-type" evidence="11">
    <location>
        <begin position="23"/>
        <end position="133"/>
    </location>
</feature>
<dbReference type="CTD" id="197"/>
<dbReference type="Gene3D" id="3.10.450.10">
    <property type="match status" value="2"/>
</dbReference>
<dbReference type="Pfam" id="PF00031">
    <property type="entry name" value="Cystatin"/>
    <property type="match status" value="1"/>
</dbReference>
<dbReference type="GO" id="GO:0004869">
    <property type="term" value="F:cysteine-type endopeptidase inhibitor activity"/>
    <property type="evidence" value="ECO:0007669"/>
    <property type="project" value="InterPro"/>
</dbReference>
<dbReference type="CDD" id="cd00042">
    <property type="entry name" value="CY"/>
    <property type="match status" value="1"/>
</dbReference>
<name>F6Q5X0_MONDO</name>
<dbReference type="GeneID" id="100021056"/>
<dbReference type="HOGENOM" id="CLU_052519_0_0_1"/>
<keyword evidence="13" id="KW-1185">Reference proteome</keyword>
<organism evidence="12 13">
    <name type="scientific">Monodelphis domestica</name>
    <name type="common">Gray short-tailed opossum</name>
    <dbReference type="NCBI Taxonomy" id="13616"/>
    <lineage>
        <taxon>Eukaryota</taxon>
        <taxon>Metazoa</taxon>
        <taxon>Chordata</taxon>
        <taxon>Craniata</taxon>
        <taxon>Vertebrata</taxon>
        <taxon>Euteleostomi</taxon>
        <taxon>Mammalia</taxon>
        <taxon>Metatheria</taxon>
        <taxon>Didelphimorphia</taxon>
        <taxon>Didelphidae</taxon>
        <taxon>Monodelphis</taxon>
    </lineage>
</organism>
<dbReference type="FunFam" id="3.10.450.10:FF:000010">
    <property type="entry name" value="Alpha-2-HS-glycoprotein"/>
    <property type="match status" value="1"/>
</dbReference>
<dbReference type="OrthoDB" id="8780871at2759"/>
<keyword evidence="7" id="KW-1015">Disulfide bond</keyword>
<dbReference type="PANTHER" id="PTHR13814">
    <property type="entry name" value="FETUIN"/>
    <property type="match status" value="1"/>
</dbReference>
<dbReference type="GO" id="GO:0004866">
    <property type="term" value="F:endopeptidase inhibitor activity"/>
    <property type="evidence" value="ECO:0000318"/>
    <property type="project" value="GO_Central"/>
</dbReference>
<evidence type="ECO:0000256" key="9">
    <source>
        <dbReference type="ARBA" id="ARBA00032001"/>
    </source>
</evidence>
<keyword evidence="3" id="KW-0964">Secreted</keyword>
<dbReference type="InterPro" id="IPR000010">
    <property type="entry name" value="Cystatin_dom"/>
</dbReference>
<gene>
    <name evidence="12" type="primary">AHSG</name>
</gene>
<evidence type="ECO:0000313" key="13">
    <source>
        <dbReference type="Proteomes" id="UP000002280"/>
    </source>
</evidence>
<dbReference type="PROSITE" id="PS01254">
    <property type="entry name" value="FETUIN_1"/>
    <property type="match status" value="1"/>
</dbReference>
<evidence type="ECO:0000256" key="10">
    <source>
        <dbReference type="SAM" id="SignalP"/>
    </source>
</evidence>
<dbReference type="PANTHER" id="PTHR13814:SF6">
    <property type="entry name" value="ALPHA-2-HS-GLYCOPROTEIN"/>
    <property type="match status" value="1"/>
</dbReference>
<dbReference type="GO" id="GO:0005576">
    <property type="term" value="C:extracellular region"/>
    <property type="evidence" value="ECO:0000318"/>
    <property type="project" value="GO_Central"/>
</dbReference>
<evidence type="ECO:0000259" key="11">
    <source>
        <dbReference type="PROSITE" id="PS51529"/>
    </source>
</evidence>
<dbReference type="OMA" id="KVWPRQP"/>
<dbReference type="AlphaFoldDB" id="F6Q5X0"/>
<feature type="chain" id="PRO_5023929503" description="Alpha-2-HS-glycoprotein" evidence="10">
    <location>
        <begin position="20"/>
        <end position="364"/>
    </location>
</feature>
<dbReference type="InterPro" id="IPR001363">
    <property type="entry name" value="Prot_inh_fetuin_CS"/>
</dbReference>
<dbReference type="STRING" id="13616.ENSMODP00000034784"/>
<evidence type="ECO:0000256" key="8">
    <source>
        <dbReference type="ARBA" id="ARBA00023180"/>
    </source>
</evidence>
<keyword evidence="8" id="KW-0325">Glycoprotein</keyword>
<reference evidence="12" key="2">
    <citation type="submission" date="2025-08" db="UniProtKB">
        <authorList>
            <consortium name="Ensembl"/>
        </authorList>
    </citation>
    <scope>IDENTIFICATION</scope>
</reference>